<keyword evidence="2" id="KW-1185">Reference proteome</keyword>
<evidence type="ECO:0000313" key="2">
    <source>
        <dbReference type="Proteomes" id="UP000789920"/>
    </source>
</evidence>
<sequence length="52" mass="5768">MLRIADSADDGDRDHSHGAKICRDVISELIGPKLKLGKILDITDLVILTRLR</sequence>
<comment type="caution">
    <text evidence="1">The sequence shown here is derived from an EMBL/GenBank/DDBJ whole genome shotgun (WGS) entry which is preliminary data.</text>
</comment>
<name>A0ACA9MJB0_9GLOM</name>
<gene>
    <name evidence="1" type="ORF">RPERSI_LOCUS5632</name>
</gene>
<reference evidence="1" key="1">
    <citation type="submission" date="2021-06" db="EMBL/GenBank/DDBJ databases">
        <authorList>
            <person name="Kallberg Y."/>
            <person name="Tangrot J."/>
            <person name="Rosling A."/>
        </authorList>
    </citation>
    <scope>NUCLEOTIDE SEQUENCE</scope>
    <source>
        <strain evidence="1">MA461A</strain>
    </source>
</reference>
<evidence type="ECO:0000313" key="1">
    <source>
        <dbReference type="EMBL" id="CAG8593449.1"/>
    </source>
</evidence>
<feature type="non-terminal residue" evidence="1">
    <location>
        <position position="52"/>
    </location>
</feature>
<dbReference type="Proteomes" id="UP000789920">
    <property type="component" value="Unassembled WGS sequence"/>
</dbReference>
<accession>A0ACA9MJB0</accession>
<organism evidence="1 2">
    <name type="scientific">Racocetra persica</name>
    <dbReference type="NCBI Taxonomy" id="160502"/>
    <lineage>
        <taxon>Eukaryota</taxon>
        <taxon>Fungi</taxon>
        <taxon>Fungi incertae sedis</taxon>
        <taxon>Mucoromycota</taxon>
        <taxon>Glomeromycotina</taxon>
        <taxon>Glomeromycetes</taxon>
        <taxon>Diversisporales</taxon>
        <taxon>Gigasporaceae</taxon>
        <taxon>Racocetra</taxon>
    </lineage>
</organism>
<protein>
    <submittedName>
        <fullName evidence="1">29950_t:CDS:1</fullName>
    </submittedName>
</protein>
<proteinExistence type="predicted"/>
<dbReference type="EMBL" id="CAJVQC010008502">
    <property type="protein sequence ID" value="CAG8593449.1"/>
    <property type="molecule type" value="Genomic_DNA"/>
</dbReference>